<dbReference type="Gene3D" id="1.10.287.110">
    <property type="entry name" value="DnaJ domain"/>
    <property type="match status" value="1"/>
</dbReference>
<sequence length="558" mass="63367">MLLFALLLVSLATADLATEASRALREGRNSEAVELYTTLIDGAARPPAVYFLLRATALERLKEYSQTADDLNHAAILARRQDSQTHADQARTRLEHLCLSVCSLQCSQVYSKALSKSVLEKVRRQDRAFRNAAELPLNKLIELVEACSRDPELPKVLLVNQFRHGAEVYDVSKTIERLTQHSQGSRYSLQSLLDLYEIVGLLQKGEFAKVTTRAKKALSLDPDDKFLGRAFRIAKGISEGVGVLKNATPMTQRPALQELSRLHKLAVETTGQVDLFFEKAMSDAHTLIKEALGLNFQPHFQAAASQVRGALQSIQCVTDLYRHREVPDTCQFSDEMLEDTSKELRVSEFNKHLLALIYALRARLLLSKLDREGGHSLDAEDDLAMAQRMITYAHSLAIEVRSPALGDIDTIDDQVLQRARRVVNPNFYRILGVSRETPLPAIKRAYYRLAKEYHPDRTPADASPEERTARQRRFQRVAEAWAVLGDEERRREYDAGRYRQEEMASYEQARQRRRLMTQRVQTGEAPEPSPMRFSEGADAFRQFQQFFQFAGGPRFFRA</sequence>
<evidence type="ECO:0000256" key="1">
    <source>
        <dbReference type="ARBA" id="ARBA00023186"/>
    </source>
</evidence>
<dbReference type="Proteomes" id="UP000315496">
    <property type="component" value="Chromosome 5"/>
</dbReference>
<dbReference type="AlphaFoldDB" id="A0A4Z1T0J0"/>
<dbReference type="SUPFAM" id="SSF46565">
    <property type="entry name" value="Chaperone J-domain"/>
    <property type="match status" value="1"/>
</dbReference>
<dbReference type="Proteomes" id="UP000315496">
    <property type="component" value="Chromosome 1"/>
</dbReference>
<dbReference type="EMBL" id="VDLU01000005">
    <property type="protein sequence ID" value="TNJ26427.1"/>
    <property type="molecule type" value="Genomic_DNA"/>
</dbReference>
<dbReference type="SMART" id="SM00271">
    <property type="entry name" value="DnaJ"/>
    <property type="match status" value="1"/>
</dbReference>
<dbReference type="InterPro" id="IPR051938">
    <property type="entry name" value="Apopto_cytoskel_mod"/>
</dbReference>
<dbReference type="InterPro" id="IPR036869">
    <property type="entry name" value="J_dom_sf"/>
</dbReference>
<accession>A0A4Z1T0J0</accession>
<dbReference type="OrthoDB" id="10250354at2759"/>
<dbReference type="VEuPathDB" id="GiardiaDB:GMRT_24690"/>
<keyword evidence="1" id="KW-0143">Chaperone</keyword>
<dbReference type="CDD" id="cd06257">
    <property type="entry name" value="DnaJ"/>
    <property type="match status" value="1"/>
</dbReference>
<dbReference type="VEuPathDB" id="GiardiaDB:GMRT_20169"/>
<dbReference type="InterPro" id="IPR018253">
    <property type="entry name" value="DnaJ_domain_CS"/>
</dbReference>
<comment type="caution">
    <text evidence="4">The sequence shown here is derived from an EMBL/GenBank/DDBJ whole genome shotgun (WGS) entry which is preliminary data.</text>
</comment>
<evidence type="ECO:0000256" key="2">
    <source>
        <dbReference type="SAM" id="SignalP"/>
    </source>
</evidence>
<dbReference type="InterPro" id="IPR001623">
    <property type="entry name" value="DnaJ_domain"/>
</dbReference>
<gene>
    <name evidence="5" type="ORF">GMRT_20169</name>
    <name evidence="4" type="ORF">GMRT_24690</name>
</gene>
<dbReference type="InterPro" id="IPR011990">
    <property type="entry name" value="TPR-like_helical_dom_sf"/>
</dbReference>
<evidence type="ECO:0000313" key="5">
    <source>
        <dbReference type="EMBL" id="TNJ29391.1"/>
    </source>
</evidence>
<dbReference type="Pfam" id="PF00226">
    <property type="entry name" value="DnaJ"/>
    <property type="match status" value="1"/>
</dbReference>
<dbReference type="Gene3D" id="1.25.40.10">
    <property type="entry name" value="Tetratricopeptide repeat domain"/>
    <property type="match status" value="1"/>
</dbReference>
<proteinExistence type="predicted"/>
<evidence type="ECO:0000259" key="3">
    <source>
        <dbReference type="PROSITE" id="PS50076"/>
    </source>
</evidence>
<feature type="signal peptide" evidence="2">
    <location>
        <begin position="1"/>
        <end position="17"/>
    </location>
</feature>
<organism evidence="4 6">
    <name type="scientific">Giardia muris</name>
    <dbReference type="NCBI Taxonomy" id="5742"/>
    <lineage>
        <taxon>Eukaryota</taxon>
        <taxon>Metamonada</taxon>
        <taxon>Diplomonadida</taxon>
        <taxon>Hexamitidae</taxon>
        <taxon>Giardiinae</taxon>
        <taxon>Giardia</taxon>
    </lineage>
</organism>
<name>A0A4Z1T0J0_GIAMU</name>
<reference evidence="4 6" key="1">
    <citation type="submission" date="2019-05" db="EMBL/GenBank/DDBJ databases">
        <title>The compact genome of Giardia muris reveals important steps in the evolution of intestinal protozoan parasites.</title>
        <authorList>
            <person name="Xu F."/>
            <person name="Jimenez-Gonzalez A."/>
            <person name="Einarsson E."/>
            <person name="Astvaldsson A."/>
            <person name="Peirasmaki D."/>
            <person name="Eckmann L."/>
            <person name="Andersson J.O."/>
            <person name="Svard S.G."/>
            <person name="Jerlstrom-Hultqvist J."/>
        </authorList>
    </citation>
    <scope>NUCLEOTIDE SEQUENCE [LARGE SCALE GENOMIC DNA]</scope>
    <source>
        <strain evidence="4 6">Roberts-Thomson</strain>
    </source>
</reference>
<dbReference type="PANTHER" id="PTHR44145">
    <property type="entry name" value="DNAJ HOMOLOG SUBFAMILY A MEMBER 3, MITOCHONDRIAL"/>
    <property type="match status" value="1"/>
</dbReference>
<dbReference type="EMBL" id="VDLU01000001">
    <property type="protein sequence ID" value="TNJ29391.1"/>
    <property type="molecule type" value="Genomic_DNA"/>
</dbReference>
<protein>
    <submittedName>
        <fullName evidence="4">Chaperone protein dnaJ</fullName>
    </submittedName>
</protein>
<feature type="chain" id="PRO_5033839105" evidence="2">
    <location>
        <begin position="18"/>
        <end position="558"/>
    </location>
</feature>
<evidence type="ECO:0000313" key="6">
    <source>
        <dbReference type="Proteomes" id="UP000315496"/>
    </source>
</evidence>
<evidence type="ECO:0000313" key="4">
    <source>
        <dbReference type="EMBL" id="TNJ26427.1"/>
    </source>
</evidence>
<keyword evidence="6" id="KW-1185">Reference proteome</keyword>
<dbReference type="PRINTS" id="PR00625">
    <property type="entry name" value="JDOMAIN"/>
</dbReference>
<keyword evidence="2" id="KW-0732">Signal</keyword>
<dbReference type="PROSITE" id="PS00636">
    <property type="entry name" value="DNAJ_1"/>
    <property type="match status" value="1"/>
</dbReference>
<feature type="domain" description="J" evidence="3">
    <location>
        <begin position="426"/>
        <end position="497"/>
    </location>
</feature>
<dbReference type="PANTHER" id="PTHR44145:SF3">
    <property type="entry name" value="DNAJ HOMOLOG SUBFAMILY A MEMBER 3, MITOCHONDRIAL"/>
    <property type="match status" value="1"/>
</dbReference>
<dbReference type="PROSITE" id="PS50076">
    <property type="entry name" value="DNAJ_2"/>
    <property type="match status" value="1"/>
</dbReference>